<evidence type="ECO:0000313" key="8">
    <source>
        <dbReference type="Proteomes" id="UP000800200"/>
    </source>
</evidence>
<evidence type="ECO:0000256" key="1">
    <source>
        <dbReference type="ARBA" id="ARBA00004173"/>
    </source>
</evidence>
<proteinExistence type="predicted"/>
<reference evidence="7" key="1">
    <citation type="journal article" date="2020" name="Stud. Mycol.">
        <title>101 Dothideomycetes genomes: a test case for predicting lifestyles and emergence of pathogens.</title>
        <authorList>
            <person name="Haridas S."/>
            <person name="Albert R."/>
            <person name="Binder M."/>
            <person name="Bloem J."/>
            <person name="Labutti K."/>
            <person name="Salamov A."/>
            <person name="Andreopoulos B."/>
            <person name="Baker S."/>
            <person name="Barry K."/>
            <person name="Bills G."/>
            <person name="Bluhm B."/>
            <person name="Cannon C."/>
            <person name="Castanera R."/>
            <person name="Culley D."/>
            <person name="Daum C."/>
            <person name="Ezra D."/>
            <person name="Gonzalez J."/>
            <person name="Henrissat B."/>
            <person name="Kuo A."/>
            <person name="Liang C."/>
            <person name="Lipzen A."/>
            <person name="Lutzoni F."/>
            <person name="Magnuson J."/>
            <person name="Mondo S."/>
            <person name="Nolan M."/>
            <person name="Ohm R."/>
            <person name="Pangilinan J."/>
            <person name="Park H.-J."/>
            <person name="Ramirez L."/>
            <person name="Alfaro M."/>
            <person name="Sun H."/>
            <person name="Tritt A."/>
            <person name="Yoshinaga Y."/>
            <person name="Zwiers L.-H."/>
            <person name="Turgeon B."/>
            <person name="Goodwin S."/>
            <person name="Spatafora J."/>
            <person name="Crous P."/>
            <person name="Grigoriev I."/>
        </authorList>
    </citation>
    <scope>NUCLEOTIDE SEQUENCE</scope>
    <source>
        <strain evidence="7">CBS 207.26</strain>
    </source>
</reference>
<dbReference type="InterPro" id="IPR052374">
    <property type="entry name" value="SERAC1"/>
</dbReference>
<accession>A0A6A6E8F2</accession>
<dbReference type="GO" id="GO:0016020">
    <property type="term" value="C:membrane"/>
    <property type="evidence" value="ECO:0007669"/>
    <property type="project" value="UniProtKB-SubCell"/>
</dbReference>
<dbReference type="GO" id="GO:0005783">
    <property type="term" value="C:endoplasmic reticulum"/>
    <property type="evidence" value="ECO:0007669"/>
    <property type="project" value="UniProtKB-SubCell"/>
</dbReference>
<keyword evidence="8" id="KW-1185">Reference proteome</keyword>
<dbReference type="AlphaFoldDB" id="A0A6A6E8F2"/>
<protein>
    <submittedName>
        <fullName evidence="7">Uncharacterized protein</fullName>
    </submittedName>
</protein>
<dbReference type="OrthoDB" id="1658288at2759"/>
<sequence>MHLSGVASRKKGPVFCVAGLSTSQPDGVLNVQLRATIHDNLSEGEKSELEVATIIVSSCYNDEQERIALVEFHGRVPKFLSYLTENPLEDWQIEVGNIDVSFHQNFSASLSCIHLNQRRQLPQSKEHLLRGSHNFYLFLGNSIFLPTADSLDQSIIAIISLDGHAYGSWRGKGNLGRMWLRDFPSKDLPCCRTTVYGYNSKLTSQGSDPIMDCGRELIERLRRSEILRKKPLFFIVHSFCVSYWLTKILEGKDDHPRDELLRQTRTKSGLLAFQLVNFKNLTRDRKADNETKRWKRTGKFITAVDADSALLQLPNHLEDNVPQGADHSMIVNFKSKNERGYNSVRDKLQQFERDALV</sequence>
<evidence type="ECO:0000256" key="4">
    <source>
        <dbReference type="ARBA" id="ARBA00022824"/>
    </source>
</evidence>
<evidence type="ECO:0000256" key="5">
    <source>
        <dbReference type="ARBA" id="ARBA00023128"/>
    </source>
</evidence>
<evidence type="ECO:0000256" key="6">
    <source>
        <dbReference type="ARBA" id="ARBA00023136"/>
    </source>
</evidence>
<dbReference type="EMBL" id="ML994628">
    <property type="protein sequence ID" value="KAF2187072.1"/>
    <property type="molecule type" value="Genomic_DNA"/>
</dbReference>
<organism evidence="7 8">
    <name type="scientific">Zopfia rhizophila CBS 207.26</name>
    <dbReference type="NCBI Taxonomy" id="1314779"/>
    <lineage>
        <taxon>Eukaryota</taxon>
        <taxon>Fungi</taxon>
        <taxon>Dikarya</taxon>
        <taxon>Ascomycota</taxon>
        <taxon>Pezizomycotina</taxon>
        <taxon>Dothideomycetes</taxon>
        <taxon>Dothideomycetes incertae sedis</taxon>
        <taxon>Zopfiaceae</taxon>
        <taxon>Zopfia</taxon>
    </lineage>
</organism>
<dbReference type="Proteomes" id="UP000800200">
    <property type="component" value="Unassembled WGS sequence"/>
</dbReference>
<keyword evidence="4" id="KW-0256">Endoplasmic reticulum</keyword>
<name>A0A6A6E8F2_9PEZI</name>
<keyword evidence="6" id="KW-0472">Membrane</keyword>
<comment type="subcellular location">
    <subcellularLocation>
        <location evidence="2">Endoplasmic reticulum</location>
    </subcellularLocation>
    <subcellularLocation>
        <location evidence="3">Membrane</location>
    </subcellularLocation>
    <subcellularLocation>
        <location evidence="1">Mitochondrion</location>
    </subcellularLocation>
</comment>
<dbReference type="PANTHER" id="PTHR48182">
    <property type="entry name" value="PROTEIN SERAC1"/>
    <property type="match status" value="1"/>
</dbReference>
<evidence type="ECO:0000256" key="2">
    <source>
        <dbReference type="ARBA" id="ARBA00004240"/>
    </source>
</evidence>
<dbReference type="GO" id="GO:0005739">
    <property type="term" value="C:mitochondrion"/>
    <property type="evidence" value="ECO:0007669"/>
    <property type="project" value="UniProtKB-SubCell"/>
</dbReference>
<evidence type="ECO:0000313" key="7">
    <source>
        <dbReference type="EMBL" id="KAF2187072.1"/>
    </source>
</evidence>
<keyword evidence="5" id="KW-0496">Mitochondrion</keyword>
<gene>
    <name evidence="7" type="ORF">K469DRAFT_749453</name>
</gene>
<evidence type="ECO:0000256" key="3">
    <source>
        <dbReference type="ARBA" id="ARBA00004370"/>
    </source>
</evidence>
<dbReference type="PANTHER" id="PTHR48182:SF2">
    <property type="entry name" value="PROTEIN SERAC1"/>
    <property type="match status" value="1"/>
</dbReference>